<dbReference type="AlphaFoldDB" id="A0A151GVN2"/>
<dbReference type="OrthoDB" id="4927982at2759"/>
<feature type="compositionally biased region" description="Basic and acidic residues" evidence="1">
    <location>
        <begin position="256"/>
        <end position="265"/>
    </location>
</feature>
<reference evidence="2 3" key="1">
    <citation type="journal article" date="2016" name="Sci. Rep.">
        <title>Insights into Adaptations to a Near-Obligate Nematode Endoparasitic Lifestyle from the Finished Genome of Drechmeria coniospora.</title>
        <authorList>
            <person name="Zhang L."/>
            <person name="Zhou Z."/>
            <person name="Guo Q."/>
            <person name="Fokkens L."/>
            <person name="Miskei M."/>
            <person name="Pocsi I."/>
            <person name="Zhang W."/>
            <person name="Chen M."/>
            <person name="Wang L."/>
            <person name="Sun Y."/>
            <person name="Donzelli B.G."/>
            <person name="Gibson D.M."/>
            <person name="Nelson D.R."/>
            <person name="Luo J.G."/>
            <person name="Rep M."/>
            <person name="Liu H."/>
            <person name="Yang S."/>
            <person name="Wang J."/>
            <person name="Krasnoff S.B."/>
            <person name="Xu Y."/>
            <person name="Molnar I."/>
            <person name="Lin M."/>
        </authorList>
    </citation>
    <scope>NUCLEOTIDE SEQUENCE [LARGE SCALE GENOMIC DNA]</scope>
    <source>
        <strain evidence="2 3">ARSEF 6962</strain>
    </source>
</reference>
<evidence type="ECO:0000313" key="3">
    <source>
        <dbReference type="Proteomes" id="UP000076580"/>
    </source>
</evidence>
<dbReference type="Proteomes" id="UP000076580">
    <property type="component" value="Chromosome 01"/>
</dbReference>
<feature type="compositionally biased region" description="Basic residues" evidence="1">
    <location>
        <begin position="173"/>
        <end position="187"/>
    </location>
</feature>
<accession>A0A151GVN2</accession>
<feature type="region of interest" description="Disordered" evidence="1">
    <location>
        <begin position="56"/>
        <end position="82"/>
    </location>
</feature>
<feature type="compositionally biased region" description="Basic and acidic residues" evidence="1">
    <location>
        <begin position="118"/>
        <end position="131"/>
    </location>
</feature>
<proteinExistence type="predicted"/>
<feature type="compositionally biased region" description="Pro residues" evidence="1">
    <location>
        <begin position="211"/>
        <end position="220"/>
    </location>
</feature>
<feature type="region of interest" description="Disordered" evidence="1">
    <location>
        <begin position="106"/>
        <end position="131"/>
    </location>
</feature>
<sequence length="446" mass="48640">MPPPQTRARHIAAQQARSRFQEGSMNDRTSAAPPVAFLDPTERAALERPVFADAQDAAPDAFASGQNGVAERSEQPMPPPPPAGRRMALLGQMWEGVRGRLRLRRGGPAVNAADGGENETKELGGEVKPAADERMSREEVLANYHQLVASGFFSSHTIYSTRHPGTRPGTSHTPHRPQSPHHPHHSHSHDDNHHSQPGQQTLRRERRLEPPQWPLAPTPSTPSMSLPYPEPICSPVSVASSRGTKRAADDDDDDYDYRGYDDDASKILPANEDPSTLAHRFLPKRLRRSNSRDISLPRLRAMPPPGRAIASMRRSIPMAAPMLADASGREPANATKRIPGGSFPNVGFLTAAPSPPESFDGPSPRLPAAAPSFLLAQGTVDGPFVGCRSPPPPLRRGAARRLRDRHQPLSVVPDAQRGIPTVPSIPVKFTYGHDRENDGPWRGLRR</sequence>
<feature type="region of interest" description="Disordered" evidence="1">
    <location>
        <begin position="384"/>
        <end position="446"/>
    </location>
</feature>
<evidence type="ECO:0000313" key="2">
    <source>
        <dbReference type="EMBL" id="KYK61175.1"/>
    </source>
</evidence>
<comment type="caution">
    <text evidence="2">The sequence shown here is derived from an EMBL/GenBank/DDBJ whole genome shotgun (WGS) entry which is preliminary data.</text>
</comment>
<feature type="region of interest" description="Disordered" evidence="1">
    <location>
        <begin position="158"/>
        <end position="271"/>
    </location>
</feature>
<keyword evidence="3" id="KW-1185">Reference proteome</keyword>
<feature type="compositionally biased region" description="Polar residues" evidence="1">
    <location>
        <begin position="15"/>
        <end position="29"/>
    </location>
</feature>
<dbReference type="EMBL" id="LAYC01000001">
    <property type="protein sequence ID" value="KYK61175.1"/>
    <property type="molecule type" value="Genomic_DNA"/>
</dbReference>
<gene>
    <name evidence="2" type="ORF">DCS_02316</name>
</gene>
<dbReference type="RefSeq" id="XP_040660527.1">
    <property type="nucleotide sequence ID" value="XM_040799644.1"/>
</dbReference>
<dbReference type="InParanoid" id="A0A151GVN2"/>
<name>A0A151GVN2_DRECN</name>
<evidence type="ECO:0000256" key="1">
    <source>
        <dbReference type="SAM" id="MobiDB-lite"/>
    </source>
</evidence>
<feature type="region of interest" description="Disordered" evidence="1">
    <location>
        <begin position="1"/>
        <end position="34"/>
    </location>
</feature>
<protein>
    <submittedName>
        <fullName evidence="2">Uncharacterized protein</fullName>
    </submittedName>
</protein>
<organism evidence="2 3">
    <name type="scientific">Drechmeria coniospora</name>
    <name type="common">Nematophagous fungus</name>
    <name type="synonym">Meria coniospora</name>
    <dbReference type="NCBI Taxonomy" id="98403"/>
    <lineage>
        <taxon>Eukaryota</taxon>
        <taxon>Fungi</taxon>
        <taxon>Dikarya</taxon>
        <taxon>Ascomycota</taxon>
        <taxon>Pezizomycotina</taxon>
        <taxon>Sordariomycetes</taxon>
        <taxon>Hypocreomycetidae</taxon>
        <taxon>Hypocreales</taxon>
        <taxon>Ophiocordycipitaceae</taxon>
        <taxon>Drechmeria</taxon>
    </lineage>
</organism>
<dbReference type="GeneID" id="63714959"/>